<dbReference type="RefSeq" id="WP_282301162.1">
    <property type="nucleotide sequence ID" value="NZ_CP124616.1"/>
</dbReference>
<gene>
    <name evidence="2" type="ORF">QF118_02960</name>
</gene>
<feature type="domain" description="Carrier" evidence="1">
    <location>
        <begin position="9"/>
        <end position="77"/>
    </location>
</feature>
<proteinExistence type="predicted"/>
<evidence type="ECO:0000313" key="3">
    <source>
        <dbReference type="Proteomes" id="UP001241605"/>
    </source>
</evidence>
<dbReference type="EMBL" id="CP124616">
    <property type="protein sequence ID" value="WGW04527.1"/>
    <property type="molecule type" value="Genomic_DNA"/>
</dbReference>
<dbReference type="InterPro" id="IPR009081">
    <property type="entry name" value="PP-bd_ACP"/>
</dbReference>
<evidence type="ECO:0000313" key="2">
    <source>
        <dbReference type="EMBL" id="WGW04527.1"/>
    </source>
</evidence>
<sequence length="86" mass="9639">MTHAHLNIVREALSEVLEYDVKALTPEMEIDREFDLDSVMFVQFLLSVEDRIPGLRFDPDVLAEASFNNVASLLAFIDSVAQAEVA</sequence>
<dbReference type="Gene3D" id="1.10.1200.10">
    <property type="entry name" value="ACP-like"/>
    <property type="match status" value="1"/>
</dbReference>
<reference evidence="2 3" key="1">
    <citation type="submission" date="2023-05" db="EMBL/GenBank/DDBJ databases">
        <title>YMD87, complete Genome.</title>
        <authorList>
            <person name="Zhang J."/>
            <person name="Xu X."/>
        </authorList>
    </citation>
    <scope>NUCLEOTIDE SEQUENCE [LARGE SCALE GENOMIC DNA]</scope>
    <source>
        <strain evidence="2 3">YMD87</strain>
    </source>
</reference>
<dbReference type="InterPro" id="IPR036736">
    <property type="entry name" value="ACP-like_sf"/>
</dbReference>
<evidence type="ECO:0000259" key="1">
    <source>
        <dbReference type="Pfam" id="PF00550"/>
    </source>
</evidence>
<protein>
    <submittedName>
        <fullName evidence="2">Acyl carrier protein</fullName>
    </submittedName>
</protein>
<dbReference type="SUPFAM" id="SSF47336">
    <property type="entry name" value="ACP-like"/>
    <property type="match status" value="1"/>
</dbReference>
<organism evidence="2 3">
    <name type="scientific">Tropicibacter oceani</name>
    <dbReference type="NCBI Taxonomy" id="3058420"/>
    <lineage>
        <taxon>Bacteria</taxon>
        <taxon>Pseudomonadati</taxon>
        <taxon>Pseudomonadota</taxon>
        <taxon>Alphaproteobacteria</taxon>
        <taxon>Rhodobacterales</taxon>
        <taxon>Roseobacteraceae</taxon>
        <taxon>Tropicibacter</taxon>
    </lineage>
</organism>
<dbReference type="Pfam" id="PF00550">
    <property type="entry name" value="PP-binding"/>
    <property type="match status" value="1"/>
</dbReference>
<name>A0ABY8QL30_9RHOB</name>
<keyword evidence="3" id="KW-1185">Reference proteome</keyword>
<dbReference type="Proteomes" id="UP001241605">
    <property type="component" value="Chromosome"/>
</dbReference>
<accession>A0ABY8QL30</accession>